<accession>A0A5N6QEM4</accession>
<sequence length="71" mass="7498">MFESCKTIVLMLLILTIPVSVCRPLTGEEKEGVSKYGAQGFPQRAPVPPSGPSPCTYIPGNGQGGHCSKHV</sequence>
<keyword evidence="4" id="KW-1185">Reference proteome</keyword>
<gene>
    <name evidence="3" type="ORF">FH972_002366</name>
</gene>
<organism evidence="3 4">
    <name type="scientific">Carpinus fangiana</name>
    <dbReference type="NCBI Taxonomy" id="176857"/>
    <lineage>
        <taxon>Eukaryota</taxon>
        <taxon>Viridiplantae</taxon>
        <taxon>Streptophyta</taxon>
        <taxon>Embryophyta</taxon>
        <taxon>Tracheophyta</taxon>
        <taxon>Spermatophyta</taxon>
        <taxon>Magnoliopsida</taxon>
        <taxon>eudicotyledons</taxon>
        <taxon>Gunneridae</taxon>
        <taxon>Pentapetalae</taxon>
        <taxon>rosids</taxon>
        <taxon>fabids</taxon>
        <taxon>Fagales</taxon>
        <taxon>Betulaceae</taxon>
        <taxon>Carpinus</taxon>
    </lineage>
</organism>
<evidence type="ECO:0000256" key="1">
    <source>
        <dbReference type="SAM" id="MobiDB-lite"/>
    </source>
</evidence>
<evidence type="ECO:0000313" key="3">
    <source>
        <dbReference type="EMBL" id="KAE7997762.1"/>
    </source>
</evidence>
<dbReference type="EMBL" id="CM017321">
    <property type="protein sequence ID" value="KAE7997762.1"/>
    <property type="molecule type" value="Genomic_DNA"/>
</dbReference>
<reference evidence="3 4" key="1">
    <citation type="submission" date="2019-06" db="EMBL/GenBank/DDBJ databases">
        <title>A chromosomal-level reference genome of Carpinus fangiana (Coryloideae, Betulaceae).</title>
        <authorList>
            <person name="Yang X."/>
            <person name="Wang Z."/>
            <person name="Zhang L."/>
            <person name="Hao G."/>
            <person name="Liu J."/>
            <person name="Yang Y."/>
        </authorList>
    </citation>
    <scope>NUCLEOTIDE SEQUENCE [LARGE SCALE GENOMIC DNA]</scope>
    <source>
        <strain evidence="3">Cfa_2016G</strain>
        <tissue evidence="3">Leaf</tissue>
    </source>
</reference>
<protein>
    <submittedName>
        <fullName evidence="3">Uncharacterized protein</fullName>
    </submittedName>
</protein>
<dbReference type="OrthoDB" id="976687at2759"/>
<evidence type="ECO:0000313" key="4">
    <source>
        <dbReference type="Proteomes" id="UP000327013"/>
    </source>
</evidence>
<dbReference type="Proteomes" id="UP000327013">
    <property type="component" value="Chromosome 1"/>
</dbReference>
<name>A0A5N6QEM4_9ROSI</name>
<keyword evidence="2" id="KW-0732">Signal</keyword>
<feature type="region of interest" description="Disordered" evidence="1">
    <location>
        <begin position="37"/>
        <end position="71"/>
    </location>
</feature>
<feature type="chain" id="PRO_5024280834" evidence="2">
    <location>
        <begin position="23"/>
        <end position="71"/>
    </location>
</feature>
<dbReference type="AlphaFoldDB" id="A0A5N6QEM4"/>
<feature type="signal peptide" evidence="2">
    <location>
        <begin position="1"/>
        <end position="22"/>
    </location>
</feature>
<evidence type="ECO:0000256" key="2">
    <source>
        <dbReference type="SAM" id="SignalP"/>
    </source>
</evidence>
<proteinExistence type="predicted"/>